<dbReference type="EMBL" id="FPBX01000080">
    <property type="protein sequence ID" value="SFV01546.1"/>
    <property type="molecule type" value="Genomic_DNA"/>
</dbReference>
<dbReference type="RefSeq" id="WP_233100149.1">
    <property type="nucleotide sequence ID" value="NZ_CYIG01000085.1"/>
</dbReference>
<dbReference type="Proteomes" id="UP000183656">
    <property type="component" value="Unassembled WGS sequence"/>
</dbReference>
<dbReference type="STRING" id="343013.SAMN04489707_10803"/>
<organism evidence="1 2">
    <name type="scientific">Paenacidovorax caeni</name>
    <dbReference type="NCBI Taxonomy" id="343013"/>
    <lineage>
        <taxon>Bacteria</taxon>
        <taxon>Pseudomonadati</taxon>
        <taxon>Pseudomonadota</taxon>
        <taxon>Betaproteobacteria</taxon>
        <taxon>Burkholderiales</taxon>
        <taxon>Comamonadaceae</taxon>
        <taxon>Paenacidovorax</taxon>
    </lineage>
</organism>
<name>A0A1I7KW51_9BURK</name>
<dbReference type="AlphaFoldDB" id="A0A1I7KW51"/>
<protein>
    <recommendedName>
        <fullName evidence="3">Tat (Twin-arginine translocation) pathway signal sequence</fullName>
    </recommendedName>
</protein>
<accession>A0A1I7KW51</accession>
<dbReference type="InterPro" id="IPR006311">
    <property type="entry name" value="TAT_signal"/>
</dbReference>
<evidence type="ECO:0000313" key="1">
    <source>
        <dbReference type="EMBL" id="SFV01546.1"/>
    </source>
</evidence>
<proteinExistence type="predicted"/>
<evidence type="ECO:0000313" key="2">
    <source>
        <dbReference type="Proteomes" id="UP000183656"/>
    </source>
</evidence>
<reference evidence="1 2" key="1">
    <citation type="submission" date="2016-10" db="EMBL/GenBank/DDBJ databases">
        <authorList>
            <person name="de Groot N.N."/>
        </authorList>
    </citation>
    <scope>NUCLEOTIDE SEQUENCE [LARGE SCALE GENOMIC DNA]</scope>
    <source>
        <strain evidence="1 2">R-24608</strain>
    </source>
</reference>
<evidence type="ECO:0008006" key="3">
    <source>
        <dbReference type="Google" id="ProtNLM"/>
    </source>
</evidence>
<dbReference type="PROSITE" id="PS51318">
    <property type="entry name" value="TAT"/>
    <property type="match status" value="1"/>
</dbReference>
<keyword evidence="2" id="KW-1185">Reference proteome</keyword>
<sequence>MKHLPPHLQRRSFLKLGIGAAVVLAVAGGAVALIKPGLVNGRLSPSARLLMARVGQAMLQGTLPADALEQQRAIDAVLQRTDDFTAGLPAHVQAELSQLFGLLATAAGRRGIVGLSPSWEDATVAETSAALQSMRASGTELRIQAYQGLHDIVFVPYFSGEESWKTIGYPGPRAV</sequence>
<gene>
    <name evidence="1" type="ORF">SAMN04489707_10803</name>
</gene>